<feature type="transmembrane region" description="Helical" evidence="1">
    <location>
        <begin position="66"/>
        <end position="88"/>
    </location>
</feature>
<dbReference type="EMBL" id="MTYJ01000062">
    <property type="protein sequence ID" value="OQV17301.1"/>
    <property type="molecule type" value="Genomic_DNA"/>
</dbReference>
<name>A0A1W0WQ18_HYPEX</name>
<keyword evidence="1" id="KW-0812">Transmembrane</keyword>
<accession>A0A1W0WQ18</accession>
<organism evidence="3 4">
    <name type="scientific">Hypsibius exemplaris</name>
    <name type="common">Freshwater tardigrade</name>
    <dbReference type="NCBI Taxonomy" id="2072580"/>
    <lineage>
        <taxon>Eukaryota</taxon>
        <taxon>Metazoa</taxon>
        <taxon>Ecdysozoa</taxon>
        <taxon>Tardigrada</taxon>
        <taxon>Eutardigrada</taxon>
        <taxon>Parachela</taxon>
        <taxon>Hypsibioidea</taxon>
        <taxon>Hypsibiidae</taxon>
        <taxon>Hypsibius</taxon>
    </lineage>
</organism>
<protein>
    <recommendedName>
        <fullName evidence="2">Beta-lactamase-related domain-containing protein</fullName>
    </recommendedName>
</protein>
<keyword evidence="1" id="KW-1133">Transmembrane helix</keyword>
<feature type="domain" description="Beta-lactamase-related" evidence="2">
    <location>
        <begin position="116"/>
        <end position="465"/>
    </location>
</feature>
<evidence type="ECO:0000313" key="4">
    <source>
        <dbReference type="Proteomes" id="UP000192578"/>
    </source>
</evidence>
<dbReference type="Gene3D" id="2.40.128.600">
    <property type="match status" value="1"/>
</dbReference>
<dbReference type="PANTHER" id="PTHR46825">
    <property type="entry name" value="D-ALANYL-D-ALANINE-CARBOXYPEPTIDASE/ENDOPEPTIDASE AMPH"/>
    <property type="match status" value="1"/>
</dbReference>
<dbReference type="InterPro" id="IPR050491">
    <property type="entry name" value="AmpC-like"/>
</dbReference>
<dbReference type="Proteomes" id="UP000192578">
    <property type="component" value="Unassembled WGS sequence"/>
</dbReference>
<dbReference type="Gene3D" id="3.40.710.10">
    <property type="entry name" value="DD-peptidase/beta-lactamase superfamily"/>
    <property type="match status" value="1"/>
</dbReference>
<keyword evidence="1" id="KW-0472">Membrane</keyword>
<dbReference type="PANTHER" id="PTHR46825:SF15">
    <property type="entry name" value="BETA-LACTAMASE-RELATED DOMAIN-CONTAINING PROTEIN"/>
    <property type="match status" value="1"/>
</dbReference>
<keyword evidence="4" id="KW-1185">Reference proteome</keyword>
<gene>
    <name evidence="3" type="ORF">BV898_08551</name>
</gene>
<reference evidence="4" key="1">
    <citation type="submission" date="2017-01" db="EMBL/GenBank/DDBJ databases">
        <title>Comparative genomics of anhydrobiosis in the tardigrade Hypsibius dujardini.</title>
        <authorList>
            <person name="Yoshida Y."/>
            <person name="Koutsovoulos G."/>
            <person name="Laetsch D."/>
            <person name="Stevens L."/>
            <person name="Kumar S."/>
            <person name="Horikawa D."/>
            <person name="Ishino K."/>
            <person name="Komine S."/>
            <person name="Tomita M."/>
            <person name="Blaxter M."/>
            <person name="Arakawa K."/>
        </authorList>
    </citation>
    <scope>NUCLEOTIDE SEQUENCE [LARGE SCALE GENOMIC DNA]</scope>
    <source>
        <strain evidence="4">Z151</strain>
    </source>
</reference>
<sequence length="690" mass="77149">MKNYERAKESWNDFKNLQQVRFAIYFNTATCSAELPASSKSFKAAAFSITLIRFCRPSANTMRNLALIYGLFLLIWTDGCLSVLARLLTSTAELDDLLDRAQRCNNIPALGFAVTALNQDGKTAFSKDLIYARTYGPKPVGPVPPSAATPMSNRTMYCVGSITKHVTAILVLHLLELLQSRGHNYTVKSLLPDILPSLDFAGSTLRDVTIEDILSHRTGLAVFVFGSPILRTVLCREPSQHLPRRPGRHGSPSSRVHRNREAYLYNNFVFNVAGLVAETLGEKFINATVPWEMLVKEFFLRPLGISASAGFADYLEVNRVARPFMSVNGKHRPVDHKIMQLITPAGAAGSLCLSPEAMAVWMQFVLNRGRFAGVQVVSVKAVEESWQPRILQVVQGNGGRGADAMRGTEGLISSVRRAYALGWGTGTYRGFDYVGHGGGFYSYLSLLTVFPEVNISIFTSTSGPATANLKSVMRRIHLNIFDRLMGYRSTHHKFCEPPAVLVETPRGAERQLNQEEYTGNYSHPTFGNLTVSSKKGKLYMEIGRFGNASIHCWRSISSCELRFHGILWWISGSDAFYTDRDTNRTIIFQLCRNHVRNVTLPLFSTDVPPVFHLIEPEGSPPPPPECVSSVHPAEDDRRFELHQHRRHCYGSQCLKLPDISSTAVKIDWFFSVISFLILSVVFHHCHGQWW</sequence>
<proteinExistence type="predicted"/>
<dbReference type="OrthoDB" id="5946976at2759"/>
<evidence type="ECO:0000259" key="2">
    <source>
        <dbReference type="Pfam" id="PF00144"/>
    </source>
</evidence>
<dbReference type="InterPro" id="IPR001466">
    <property type="entry name" value="Beta-lactam-related"/>
</dbReference>
<evidence type="ECO:0000256" key="1">
    <source>
        <dbReference type="SAM" id="Phobius"/>
    </source>
</evidence>
<dbReference type="Pfam" id="PF00144">
    <property type="entry name" value="Beta-lactamase"/>
    <property type="match status" value="1"/>
</dbReference>
<dbReference type="InterPro" id="IPR012338">
    <property type="entry name" value="Beta-lactam/transpept-like"/>
</dbReference>
<evidence type="ECO:0000313" key="3">
    <source>
        <dbReference type="EMBL" id="OQV17301.1"/>
    </source>
</evidence>
<comment type="caution">
    <text evidence="3">The sequence shown here is derived from an EMBL/GenBank/DDBJ whole genome shotgun (WGS) entry which is preliminary data.</text>
</comment>
<dbReference type="AlphaFoldDB" id="A0A1W0WQ18"/>
<dbReference type="SUPFAM" id="SSF56601">
    <property type="entry name" value="beta-lactamase/transpeptidase-like"/>
    <property type="match status" value="1"/>
</dbReference>